<keyword evidence="8" id="KW-0472">Membrane</keyword>
<dbReference type="PANTHER" id="PTHR24305">
    <property type="entry name" value="CYTOCHROME P450"/>
    <property type="match status" value="1"/>
</dbReference>
<keyword evidence="10" id="KW-1185">Reference proteome</keyword>
<dbReference type="OrthoDB" id="1470350at2759"/>
<organism evidence="9 10">
    <name type="scientific">Polychaeton citri CBS 116435</name>
    <dbReference type="NCBI Taxonomy" id="1314669"/>
    <lineage>
        <taxon>Eukaryota</taxon>
        <taxon>Fungi</taxon>
        <taxon>Dikarya</taxon>
        <taxon>Ascomycota</taxon>
        <taxon>Pezizomycotina</taxon>
        <taxon>Dothideomycetes</taxon>
        <taxon>Dothideomycetidae</taxon>
        <taxon>Capnodiales</taxon>
        <taxon>Capnodiaceae</taxon>
        <taxon>Polychaeton</taxon>
    </lineage>
</organism>
<keyword evidence="3" id="KW-0349">Heme</keyword>
<evidence type="ECO:0000256" key="3">
    <source>
        <dbReference type="ARBA" id="ARBA00022617"/>
    </source>
</evidence>
<dbReference type="GO" id="GO:0005506">
    <property type="term" value="F:iron ion binding"/>
    <property type="evidence" value="ECO:0007669"/>
    <property type="project" value="InterPro"/>
</dbReference>
<dbReference type="Gene3D" id="1.10.630.10">
    <property type="entry name" value="Cytochrome P450"/>
    <property type="match status" value="1"/>
</dbReference>
<sequence length="395" mass="44434">MDWFQSTSHEANFSLATRVALWILSLGILIYFIDTIYSVYFGLLSSFPGPKMCAFSRLPYLIVTSSGKRVPWLTYLHNKYGGVVRIAPDVLTFTDERAWDDICGSTRHAKEGMNKAQTLPNRADSKLMESCAASLDLFNSETYRPWIHSFDRFSRPVAIPAVLKRFPMLHQPLLFALKHWGGKEQDAFLEPIMDRFDRRVTLLIPRNDLLQLILDGDGPKGEPNKNTMPMDLLRDFAPFMILGACDPMPVVMTAFNYFVFCEEGAAIPSGTDREVPKSGAQIARSYVPGGITVVMLHGSTYQLDEHFTRPKEFISERWLLKEAGRPAEFDGDPRSVVHPFSVGPQQCLGQDVYGWMGHLLLTYTIQIELLRATTGNMQASVSLECALGSWHGELA</sequence>
<protein>
    <submittedName>
        <fullName evidence="9">Cytochrome P450</fullName>
    </submittedName>
</protein>
<dbReference type="AlphaFoldDB" id="A0A9P4UIP0"/>
<dbReference type="SUPFAM" id="SSF48264">
    <property type="entry name" value="Cytochrome P450"/>
    <property type="match status" value="1"/>
</dbReference>
<proteinExistence type="inferred from homology"/>
<keyword evidence="6" id="KW-0408">Iron</keyword>
<evidence type="ECO:0000256" key="7">
    <source>
        <dbReference type="ARBA" id="ARBA00023033"/>
    </source>
</evidence>
<evidence type="ECO:0000256" key="4">
    <source>
        <dbReference type="ARBA" id="ARBA00022723"/>
    </source>
</evidence>
<dbReference type="GO" id="GO:0004497">
    <property type="term" value="F:monooxygenase activity"/>
    <property type="evidence" value="ECO:0007669"/>
    <property type="project" value="UniProtKB-KW"/>
</dbReference>
<gene>
    <name evidence="9" type="ORF">K431DRAFT_349862</name>
</gene>
<feature type="transmembrane region" description="Helical" evidence="8">
    <location>
        <begin position="20"/>
        <end position="43"/>
    </location>
</feature>
<dbReference type="PANTHER" id="PTHR24305:SF29">
    <property type="entry name" value="BENZOATE-PARA-HYDROXYLASE"/>
    <property type="match status" value="1"/>
</dbReference>
<accession>A0A9P4UIP0</accession>
<evidence type="ECO:0000313" key="10">
    <source>
        <dbReference type="Proteomes" id="UP000799441"/>
    </source>
</evidence>
<evidence type="ECO:0000256" key="2">
    <source>
        <dbReference type="ARBA" id="ARBA00010617"/>
    </source>
</evidence>
<dbReference type="InterPro" id="IPR001128">
    <property type="entry name" value="Cyt_P450"/>
</dbReference>
<evidence type="ECO:0000313" key="9">
    <source>
        <dbReference type="EMBL" id="KAF2717072.1"/>
    </source>
</evidence>
<keyword evidence="7" id="KW-0503">Monooxygenase</keyword>
<keyword evidence="5" id="KW-0560">Oxidoreductase</keyword>
<evidence type="ECO:0000256" key="8">
    <source>
        <dbReference type="SAM" id="Phobius"/>
    </source>
</evidence>
<evidence type="ECO:0000256" key="5">
    <source>
        <dbReference type="ARBA" id="ARBA00023002"/>
    </source>
</evidence>
<dbReference type="EMBL" id="MU003853">
    <property type="protein sequence ID" value="KAF2717072.1"/>
    <property type="molecule type" value="Genomic_DNA"/>
</dbReference>
<dbReference type="Pfam" id="PF00067">
    <property type="entry name" value="p450"/>
    <property type="match status" value="1"/>
</dbReference>
<dbReference type="GO" id="GO:0020037">
    <property type="term" value="F:heme binding"/>
    <property type="evidence" value="ECO:0007669"/>
    <property type="project" value="InterPro"/>
</dbReference>
<comment type="cofactor">
    <cofactor evidence="1">
        <name>heme</name>
        <dbReference type="ChEBI" id="CHEBI:30413"/>
    </cofactor>
</comment>
<keyword evidence="8" id="KW-1133">Transmembrane helix</keyword>
<comment type="caution">
    <text evidence="9">The sequence shown here is derived from an EMBL/GenBank/DDBJ whole genome shotgun (WGS) entry which is preliminary data.</text>
</comment>
<dbReference type="GO" id="GO:0016705">
    <property type="term" value="F:oxidoreductase activity, acting on paired donors, with incorporation or reduction of molecular oxygen"/>
    <property type="evidence" value="ECO:0007669"/>
    <property type="project" value="InterPro"/>
</dbReference>
<dbReference type="InterPro" id="IPR050121">
    <property type="entry name" value="Cytochrome_P450_monoxygenase"/>
</dbReference>
<reference evidence="9" key="1">
    <citation type="journal article" date="2020" name="Stud. Mycol.">
        <title>101 Dothideomycetes genomes: a test case for predicting lifestyles and emergence of pathogens.</title>
        <authorList>
            <person name="Haridas S."/>
            <person name="Albert R."/>
            <person name="Binder M."/>
            <person name="Bloem J."/>
            <person name="Labutti K."/>
            <person name="Salamov A."/>
            <person name="Andreopoulos B."/>
            <person name="Baker S."/>
            <person name="Barry K."/>
            <person name="Bills G."/>
            <person name="Bluhm B."/>
            <person name="Cannon C."/>
            <person name="Castanera R."/>
            <person name="Culley D."/>
            <person name="Daum C."/>
            <person name="Ezra D."/>
            <person name="Gonzalez J."/>
            <person name="Henrissat B."/>
            <person name="Kuo A."/>
            <person name="Liang C."/>
            <person name="Lipzen A."/>
            <person name="Lutzoni F."/>
            <person name="Magnuson J."/>
            <person name="Mondo S."/>
            <person name="Nolan M."/>
            <person name="Ohm R."/>
            <person name="Pangilinan J."/>
            <person name="Park H.-J."/>
            <person name="Ramirez L."/>
            <person name="Alfaro M."/>
            <person name="Sun H."/>
            <person name="Tritt A."/>
            <person name="Yoshinaga Y."/>
            <person name="Zwiers L.-H."/>
            <person name="Turgeon B."/>
            <person name="Goodwin S."/>
            <person name="Spatafora J."/>
            <person name="Crous P."/>
            <person name="Grigoriev I."/>
        </authorList>
    </citation>
    <scope>NUCLEOTIDE SEQUENCE</scope>
    <source>
        <strain evidence="9">CBS 116435</strain>
    </source>
</reference>
<dbReference type="Proteomes" id="UP000799441">
    <property type="component" value="Unassembled WGS sequence"/>
</dbReference>
<evidence type="ECO:0000256" key="1">
    <source>
        <dbReference type="ARBA" id="ARBA00001971"/>
    </source>
</evidence>
<keyword evidence="8" id="KW-0812">Transmembrane</keyword>
<dbReference type="InterPro" id="IPR036396">
    <property type="entry name" value="Cyt_P450_sf"/>
</dbReference>
<evidence type="ECO:0000256" key="6">
    <source>
        <dbReference type="ARBA" id="ARBA00023004"/>
    </source>
</evidence>
<comment type="similarity">
    <text evidence="2">Belongs to the cytochrome P450 family.</text>
</comment>
<keyword evidence="4" id="KW-0479">Metal-binding</keyword>
<name>A0A9P4UIP0_9PEZI</name>